<feature type="transmembrane region" description="Helical" evidence="1">
    <location>
        <begin position="91"/>
        <end position="114"/>
    </location>
</feature>
<evidence type="ECO:0000313" key="2">
    <source>
        <dbReference type="EMBL" id="OYD59154.1"/>
    </source>
</evidence>
<keyword evidence="1" id="KW-0812">Transmembrane</keyword>
<keyword evidence="1" id="KW-1133">Transmembrane helix</keyword>
<dbReference type="AlphaFoldDB" id="A0A235FDY4"/>
<evidence type="ECO:0000313" key="3">
    <source>
        <dbReference type="Proteomes" id="UP000215059"/>
    </source>
</evidence>
<evidence type="ECO:0000256" key="1">
    <source>
        <dbReference type="SAM" id="Phobius"/>
    </source>
</evidence>
<accession>A0A235FDY4</accession>
<keyword evidence="1" id="KW-0472">Membrane</keyword>
<sequence>MRSLFISAGVLSMMLGISFVGRMYGPQEEGLQEWGYAAVIWGIILFYAAMKQVHYVLLKILSGAGIILHGPPIILWIIFHGSTITDGPSAFHAHWAFSLPYLYIAAVCLFVIGMPPKMIKNSFKG</sequence>
<comment type="caution">
    <text evidence="2">The sequence shown here is derived from an EMBL/GenBank/DDBJ whole genome shotgun (WGS) entry which is preliminary data.</text>
</comment>
<feature type="transmembrane region" description="Helical" evidence="1">
    <location>
        <begin position="57"/>
        <end position="79"/>
    </location>
</feature>
<protein>
    <submittedName>
        <fullName evidence="2">Uncharacterized protein</fullName>
    </submittedName>
</protein>
<keyword evidence="3" id="KW-1185">Reference proteome</keyword>
<proteinExistence type="predicted"/>
<dbReference type="OrthoDB" id="2973123at2"/>
<dbReference type="RefSeq" id="WP_094251114.1">
    <property type="nucleotide sequence ID" value="NZ_JBHLXL010000001.1"/>
</dbReference>
<name>A0A235FDY4_9BACL</name>
<dbReference type="EMBL" id="NOII01000001">
    <property type="protein sequence ID" value="OYD59154.1"/>
    <property type="molecule type" value="Genomic_DNA"/>
</dbReference>
<gene>
    <name evidence="2" type="ORF">CGZ90_04455</name>
</gene>
<feature type="transmembrane region" description="Helical" evidence="1">
    <location>
        <begin position="34"/>
        <end position="50"/>
    </location>
</feature>
<dbReference type="Proteomes" id="UP000215059">
    <property type="component" value="Unassembled WGS sequence"/>
</dbReference>
<reference evidence="2 3" key="1">
    <citation type="submission" date="2017-07" db="EMBL/GenBank/DDBJ databases">
        <title>Fictibacillus sp. nov. GDSW-R2A3 Genome sequencing and assembly.</title>
        <authorList>
            <person name="Mayilraj S."/>
        </authorList>
    </citation>
    <scope>NUCLEOTIDE SEQUENCE [LARGE SCALE GENOMIC DNA]</scope>
    <source>
        <strain evidence="2 3">GDSW-R2A3</strain>
    </source>
</reference>
<organism evidence="2 3">
    <name type="scientific">Fictibacillus aquaticus</name>
    <dbReference type="NCBI Taxonomy" id="2021314"/>
    <lineage>
        <taxon>Bacteria</taxon>
        <taxon>Bacillati</taxon>
        <taxon>Bacillota</taxon>
        <taxon>Bacilli</taxon>
        <taxon>Bacillales</taxon>
        <taxon>Fictibacillaceae</taxon>
        <taxon>Fictibacillus</taxon>
    </lineage>
</organism>